<dbReference type="GeneID" id="101514828"/>
<name>A0A1S2XG17_CICAR</name>
<keyword evidence="2" id="KW-1185">Reference proteome</keyword>
<protein>
    <submittedName>
        <fullName evidence="3">Insoluble matrix shell protein 4-like</fullName>
    </submittedName>
</protein>
<evidence type="ECO:0000313" key="3">
    <source>
        <dbReference type="RefSeq" id="XP_004487766.1"/>
    </source>
</evidence>
<feature type="compositionally biased region" description="Polar residues" evidence="1">
    <location>
        <begin position="22"/>
        <end position="44"/>
    </location>
</feature>
<feature type="compositionally biased region" description="Polar residues" evidence="1">
    <location>
        <begin position="63"/>
        <end position="77"/>
    </location>
</feature>
<evidence type="ECO:0000313" key="2">
    <source>
        <dbReference type="Proteomes" id="UP000087171"/>
    </source>
</evidence>
<dbReference type="RefSeq" id="XP_004487766.1">
    <property type="nucleotide sequence ID" value="XM_004487709.3"/>
</dbReference>
<proteinExistence type="predicted"/>
<evidence type="ECO:0000256" key="1">
    <source>
        <dbReference type="SAM" id="MobiDB-lite"/>
    </source>
</evidence>
<gene>
    <name evidence="3" type="primary">LOC101514828</name>
</gene>
<organism evidence="2 3">
    <name type="scientific">Cicer arietinum</name>
    <name type="common">Chickpea</name>
    <name type="synonym">Garbanzo</name>
    <dbReference type="NCBI Taxonomy" id="3827"/>
    <lineage>
        <taxon>Eukaryota</taxon>
        <taxon>Viridiplantae</taxon>
        <taxon>Streptophyta</taxon>
        <taxon>Embryophyta</taxon>
        <taxon>Tracheophyta</taxon>
        <taxon>Spermatophyta</taxon>
        <taxon>Magnoliopsida</taxon>
        <taxon>eudicotyledons</taxon>
        <taxon>Gunneridae</taxon>
        <taxon>Pentapetalae</taxon>
        <taxon>rosids</taxon>
        <taxon>fabids</taxon>
        <taxon>Fabales</taxon>
        <taxon>Fabaceae</taxon>
        <taxon>Papilionoideae</taxon>
        <taxon>50 kb inversion clade</taxon>
        <taxon>NPAAA clade</taxon>
        <taxon>Hologalegina</taxon>
        <taxon>IRL clade</taxon>
        <taxon>Cicereae</taxon>
        <taxon>Cicer</taxon>
    </lineage>
</organism>
<reference evidence="2" key="1">
    <citation type="journal article" date="2013" name="Nat. Biotechnol.">
        <title>Draft genome sequence of chickpea (Cicer arietinum) provides a resource for trait improvement.</title>
        <authorList>
            <person name="Varshney R.K."/>
            <person name="Song C."/>
            <person name="Saxena R.K."/>
            <person name="Azam S."/>
            <person name="Yu S."/>
            <person name="Sharpe A.G."/>
            <person name="Cannon S."/>
            <person name="Baek J."/>
            <person name="Rosen B.D."/>
            <person name="Tar'an B."/>
            <person name="Millan T."/>
            <person name="Zhang X."/>
            <person name="Ramsay L.D."/>
            <person name="Iwata A."/>
            <person name="Wang Y."/>
            <person name="Nelson W."/>
            <person name="Farmer A.D."/>
            <person name="Gaur P.M."/>
            <person name="Soderlund C."/>
            <person name="Penmetsa R.V."/>
            <person name="Xu C."/>
            <person name="Bharti A.K."/>
            <person name="He W."/>
            <person name="Winter P."/>
            <person name="Zhao S."/>
            <person name="Hane J.K."/>
            <person name="Carrasquilla-Garcia N."/>
            <person name="Condie J.A."/>
            <person name="Upadhyaya H.D."/>
            <person name="Luo M.C."/>
            <person name="Thudi M."/>
            <person name="Gowda C.L."/>
            <person name="Singh N.P."/>
            <person name="Lichtenzveig J."/>
            <person name="Gali K.K."/>
            <person name="Rubio J."/>
            <person name="Nadarajan N."/>
            <person name="Dolezel J."/>
            <person name="Bansal K.C."/>
            <person name="Xu X."/>
            <person name="Edwards D."/>
            <person name="Zhang G."/>
            <person name="Kahl G."/>
            <person name="Gil J."/>
            <person name="Singh K.B."/>
            <person name="Datta S.K."/>
            <person name="Jackson S.A."/>
            <person name="Wang J."/>
            <person name="Cook D.R."/>
        </authorList>
    </citation>
    <scope>NUCLEOTIDE SEQUENCE [LARGE SCALE GENOMIC DNA]</scope>
    <source>
        <strain evidence="2">cv. CDC Frontier</strain>
    </source>
</reference>
<dbReference type="OrthoDB" id="1428804at2759"/>
<feature type="region of interest" description="Disordered" evidence="1">
    <location>
        <begin position="15"/>
        <end position="99"/>
    </location>
</feature>
<dbReference type="KEGG" id="cam:101514828"/>
<dbReference type="PaxDb" id="3827-XP_004487766.1"/>
<sequence>MSSRLIKNLLAMLEAEEAAEGSKSSNNGTSHAFNNHGNGEQNFSGAKINSGANSGDRNRHRTNNNYHGRTINNSGTVNGHGNGGFVDGNFDASTKNYKY</sequence>
<reference evidence="3" key="2">
    <citation type="submission" date="2025-08" db="UniProtKB">
        <authorList>
            <consortium name="RefSeq"/>
        </authorList>
    </citation>
    <scope>IDENTIFICATION</scope>
    <source>
        <tissue evidence="3">Etiolated seedlings</tissue>
    </source>
</reference>
<dbReference type="AlphaFoldDB" id="A0A1S2XG17"/>
<accession>A0A1S2XG17</accession>
<dbReference type="Proteomes" id="UP000087171">
    <property type="component" value="Chromosome Ca1"/>
</dbReference>